<organism evidence="2 3">
    <name type="scientific">Paraburkholderia hiiakae</name>
    <dbReference type="NCBI Taxonomy" id="1081782"/>
    <lineage>
        <taxon>Bacteria</taxon>
        <taxon>Pseudomonadati</taxon>
        <taxon>Pseudomonadota</taxon>
        <taxon>Betaproteobacteria</taxon>
        <taxon>Burkholderiales</taxon>
        <taxon>Burkholderiaceae</taxon>
        <taxon>Paraburkholderia</taxon>
    </lineage>
</organism>
<gene>
    <name evidence="2" type="ORF">LMG27952_04907</name>
</gene>
<keyword evidence="1" id="KW-0812">Transmembrane</keyword>
<keyword evidence="1" id="KW-0472">Membrane</keyword>
<evidence type="ECO:0000313" key="2">
    <source>
        <dbReference type="EMBL" id="CAD6549762.1"/>
    </source>
</evidence>
<sequence>MATEDSGGNKVIGRTMWDVIAGLLANKFVLGMLVVVLVAALALIVTGRATIQYTEAGWRLCFPNCESPVKREESPIAQQAPAVVTRQQASSDTSESLVTQQAPPPPAQKPVLSDILVVPVYTKIGDVGKLVPDASIEDNRISYVQPLFGYDAKIIENLADGVTRDATFVINATGEHLCMGDNFTNLLNDVAKSFGKIKKIRQKEAGGAADLNEQFLFSGSRGSLILTSKIKFDDDPTQSKCEWTGQFHAK</sequence>
<keyword evidence="1" id="KW-1133">Transmembrane helix</keyword>
<dbReference type="EMBL" id="CAJHCQ010000014">
    <property type="protein sequence ID" value="CAD6549762.1"/>
    <property type="molecule type" value="Genomic_DNA"/>
</dbReference>
<dbReference type="Proteomes" id="UP000656319">
    <property type="component" value="Unassembled WGS sequence"/>
</dbReference>
<accession>A0ABN7I2H9</accession>
<feature type="transmembrane region" description="Helical" evidence="1">
    <location>
        <begin position="20"/>
        <end position="45"/>
    </location>
</feature>
<dbReference type="RefSeq" id="WP_201698483.1">
    <property type="nucleotide sequence ID" value="NZ_CAJHCQ010000014.1"/>
</dbReference>
<keyword evidence="3" id="KW-1185">Reference proteome</keyword>
<name>A0ABN7I2H9_9BURK</name>
<reference evidence="2 3" key="1">
    <citation type="submission" date="2020-10" db="EMBL/GenBank/DDBJ databases">
        <authorList>
            <person name="Peeters C."/>
        </authorList>
    </citation>
    <scope>NUCLEOTIDE SEQUENCE [LARGE SCALE GENOMIC DNA]</scope>
    <source>
        <strain evidence="2 3">LMG 27952</strain>
    </source>
</reference>
<protein>
    <submittedName>
        <fullName evidence="2">Uncharacterized protein</fullName>
    </submittedName>
</protein>
<evidence type="ECO:0000256" key="1">
    <source>
        <dbReference type="SAM" id="Phobius"/>
    </source>
</evidence>
<evidence type="ECO:0000313" key="3">
    <source>
        <dbReference type="Proteomes" id="UP000656319"/>
    </source>
</evidence>
<proteinExistence type="predicted"/>
<comment type="caution">
    <text evidence="2">The sequence shown here is derived from an EMBL/GenBank/DDBJ whole genome shotgun (WGS) entry which is preliminary data.</text>
</comment>